<keyword evidence="2 5" id="KW-0812">Transmembrane</keyword>
<organism evidence="6 7">
    <name type="scientific">Roseivivax marinus</name>
    <dbReference type="NCBI Taxonomy" id="1379903"/>
    <lineage>
        <taxon>Bacteria</taxon>
        <taxon>Pseudomonadati</taxon>
        <taxon>Pseudomonadota</taxon>
        <taxon>Alphaproteobacteria</taxon>
        <taxon>Rhodobacterales</taxon>
        <taxon>Roseobacteraceae</taxon>
        <taxon>Roseivivax</taxon>
    </lineage>
</organism>
<dbReference type="RefSeq" id="WP_043841110.1">
    <property type="nucleotide sequence ID" value="NZ_AQQW01000001.1"/>
</dbReference>
<protein>
    <submittedName>
        <fullName evidence="6">DoxX protein</fullName>
    </submittedName>
</protein>
<dbReference type="InterPro" id="IPR032808">
    <property type="entry name" value="DoxX"/>
</dbReference>
<dbReference type="AlphaFoldDB" id="W4HNH7"/>
<evidence type="ECO:0000256" key="3">
    <source>
        <dbReference type="ARBA" id="ARBA00022989"/>
    </source>
</evidence>
<reference evidence="6 7" key="1">
    <citation type="journal article" date="2014" name="Antonie Van Leeuwenhoek">
        <title>Roseivivax atlanticus sp. nov., isolated from surface seawater of the Atlantic Ocean.</title>
        <authorList>
            <person name="Li G."/>
            <person name="Lai Q."/>
            <person name="Liu X."/>
            <person name="Sun F."/>
            <person name="Shao Z."/>
        </authorList>
    </citation>
    <scope>NUCLEOTIDE SEQUENCE [LARGE SCALE GENOMIC DNA]</scope>
    <source>
        <strain evidence="6 7">22II-s10s</strain>
    </source>
</reference>
<dbReference type="Pfam" id="PF07681">
    <property type="entry name" value="DoxX"/>
    <property type="match status" value="1"/>
</dbReference>
<evidence type="ECO:0000256" key="2">
    <source>
        <dbReference type="ARBA" id="ARBA00022692"/>
    </source>
</evidence>
<dbReference type="Proteomes" id="UP000019063">
    <property type="component" value="Unassembled WGS sequence"/>
</dbReference>
<evidence type="ECO:0000256" key="4">
    <source>
        <dbReference type="ARBA" id="ARBA00023136"/>
    </source>
</evidence>
<dbReference type="GO" id="GO:0016020">
    <property type="term" value="C:membrane"/>
    <property type="evidence" value="ECO:0007669"/>
    <property type="project" value="UniProtKB-SubCell"/>
</dbReference>
<evidence type="ECO:0000313" key="7">
    <source>
        <dbReference type="Proteomes" id="UP000019063"/>
    </source>
</evidence>
<name>W4HNH7_9RHOB</name>
<evidence type="ECO:0000313" key="6">
    <source>
        <dbReference type="EMBL" id="ETW14312.1"/>
    </source>
</evidence>
<comment type="subcellular location">
    <subcellularLocation>
        <location evidence="1">Membrane</location>
        <topology evidence="1">Multi-pass membrane protein</topology>
    </subcellularLocation>
</comment>
<dbReference type="STRING" id="1379903.ATO8_00345"/>
<dbReference type="EMBL" id="AQQW01000001">
    <property type="protein sequence ID" value="ETW14312.1"/>
    <property type="molecule type" value="Genomic_DNA"/>
</dbReference>
<feature type="transmembrane region" description="Helical" evidence="5">
    <location>
        <begin position="44"/>
        <end position="61"/>
    </location>
</feature>
<evidence type="ECO:0000256" key="5">
    <source>
        <dbReference type="SAM" id="Phobius"/>
    </source>
</evidence>
<dbReference type="PATRIC" id="fig|1317118.6.peg.70"/>
<dbReference type="eggNOG" id="COG2259">
    <property type="taxonomic scope" value="Bacteria"/>
</dbReference>
<gene>
    <name evidence="6" type="ORF">ATO8_00345</name>
</gene>
<evidence type="ECO:0000256" key="1">
    <source>
        <dbReference type="ARBA" id="ARBA00004141"/>
    </source>
</evidence>
<keyword evidence="4 5" id="KW-0472">Membrane</keyword>
<comment type="caution">
    <text evidence="6">The sequence shown here is derived from an EMBL/GenBank/DDBJ whole genome shotgun (WGS) entry which is preliminary data.</text>
</comment>
<keyword evidence="7" id="KW-1185">Reference proteome</keyword>
<proteinExistence type="predicted"/>
<accession>W4HNH7</accession>
<sequence length="124" mass="12922">MSDLAVLVGRVLIALLFVAGFVQKVADPVPAMTLLTDRGLPGVMIWPAAAFNLGAALALIAGWRVRSAAAMLAGYCAATSVFHLIPSDPWQMSIFVKNWAIAGGCLCLAAHGAGRYRLGDLRGG</sequence>
<keyword evidence="3 5" id="KW-1133">Transmembrane helix</keyword>